<keyword evidence="2" id="KW-0378">Hydrolase</keyword>
<dbReference type="GO" id="GO:0016787">
    <property type="term" value="F:hydrolase activity"/>
    <property type="evidence" value="ECO:0007669"/>
    <property type="project" value="InterPro"/>
</dbReference>
<dbReference type="InterPro" id="IPR027417">
    <property type="entry name" value="P-loop_NTPase"/>
</dbReference>
<protein>
    <submittedName>
        <fullName evidence="2">Helicase SNF2</fullName>
    </submittedName>
</protein>
<name>A0AAE5QUG2_STAEP</name>
<dbReference type="InterPro" id="IPR006935">
    <property type="entry name" value="Helicase/UvrB_N"/>
</dbReference>
<evidence type="ECO:0000313" key="3">
    <source>
        <dbReference type="Proteomes" id="UP000228502"/>
    </source>
</evidence>
<dbReference type="GO" id="GO:0004386">
    <property type="term" value="F:helicase activity"/>
    <property type="evidence" value="ECO:0007669"/>
    <property type="project" value="UniProtKB-KW"/>
</dbReference>
<dbReference type="Gene3D" id="3.40.50.300">
    <property type="entry name" value="P-loop containing nucleotide triphosphate hydrolases"/>
    <property type="match status" value="1"/>
</dbReference>
<keyword evidence="2" id="KW-0067">ATP-binding</keyword>
<gene>
    <name evidence="2" type="ORF">CTJ08_13445</name>
</gene>
<dbReference type="Proteomes" id="UP000228502">
    <property type="component" value="Unassembled WGS sequence"/>
</dbReference>
<comment type="caution">
    <text evidence="2">The sequence shown here is derived from an EMBL/GenBank/DDBJ whole genome shotgun (WGS) entry which is preliminary data.</text>
</comment>
<dbReference type="SUPFAM" id="SSF52540">
    <property type="entry name" value="P-loop containing nucleoside triphosphate hydrolases"/>
    <property type="match status" value="1"/>
</dbReference>
<keyword evidence="2" id="KW-0347">Helicase</keyword>
<dbReference type="GO" id="GO:0003677">
    <property type="term" value="F:DNA binding"/>
    <property type="evidence" value="ECO:0007669"/>
    <property type="project" value="InterPro"/>
</dbReference>
<dbReference type="AlphaFoldDB" id="A0AAE5QUG2"/>
<dbReference type="GO" id="GO:0005524">
    <property type="term" value="F:ATP binding"/>
    <property type="evidence" value="ECO:0007669"/>
    <property type="project" value="InterPro"/>
</dbReference>
<evidence type="ECO:0000313" key="2">
    <source>
        <dbReference type="EMBL" id="PIH08990.1"/>
    </source>
</evidence>
<keyword evidence="2" id="KW-0547">Nucleotide-binding</keyword>
<evidence type="ECO:0000259" key="1">
    <source>
        <dbReference type="Pfam" id="PF04851"/>
    </source>
</evidence>
<feature type="non-terminal residue" evidence="2">
    <location>
        <position position="98"/>
    </location>
</feature>
<accession>A0AAE5QUG2</accession>
<dbReference type="EMBL" id="PEJG01000089">
    <property type="protein sequence ID" value="PIH08990.1"/>
    <property type="molecule type" value="Genomic_DNA"/>
</dbReference>
<dbReference type="RefSeq" id="WP_180268220.1">
    <property type="nucleotide sequence ID" value="NZ_PEJG01000089.1"/>
</dbReference>
<dbReference type="Pfam" id="PF04851">
    <property type="entry name" value="ResIII"/>
    <property type="match status" value="1"/>
</dbReference>
<reference evidence="2 3" key="1">
    <citation type="submission" date="2017-10" db="EMBL/GenBank/DDBJ databases">
        <title>genome sequences of Staph epi in chlorhexidine trial.</title>
        <authorList>
            <person name="Greninger A.L."/>
            <person name="Addetia A."/>
            <person name="Qin X."/>
            <person name="Zerr D."/>
        </authorList>
    </citation>
    <scope>NUCLEOTIDE SEQUENCE [LARGE SCALE GENOMIC DNA]</scope>
    <source>
        <strain evidence="2 3">SCH-17</strain>
    </source>
</reference>
<sequence length="98" mass="11978">MYIQLFPHQERALEQTEQFNNVAYYLDMGLGKTFVGSEKLWELNSPYNLVICQKSKLEDWYQHFKEYYSDDYKVILFDREKLEYIEENTILIINYEKA</sequence>
<organism evidence="2 3">
    <name type="scientific">Staphylococcus epidermidis</name>
    <dbReference type="NCBI Taxonomy" id="1282"/>
    <lineage>
        <taxon>Bacteria</taxon>
        <taxon>Bacillati</taxon>
        <taxon>Bacillota</taxon>
        <taxon>Bacilli</taxon>
        <taxon>Bacillales</taxon>
        <taxon>Staphylococcaceae</taxon>
        <taxon>Staphylococcus</taxon>
    </lineage>
</organism>
<proteinExistence type="predicted"/>
<feature type="domain" description="Helicase/UvrB N-terminal" evidence="1">
    <location>
        <begin position="3"/>
        <end position="97"/>
    </location>
</feature>